<dbReference type="Pfam" id="PF12307">
    <property type="entry name" value="DUF3631"/>
    <property type="match status" value="1"/>
</dbReference>
<name>A0ABT3WQA9_9CORY</name>
<sequence length="518" mass="56393">MSDNDTIDLAAVLDGITEWINRYTIFPTEHCCPTLALWVAHTWVSQAFDATPRLVLSSAVPGSGKTRVLELLNGVCHDAQYTPNISAAALYRSISKDNASGIAPLTLLLDEVDTIFNQKNSAQSEDLRAIINSGYKKGAQVMRCVVLNSDIDVGRFTVFAPVALAGLAGNMPDTITTRAITIHMKKRAPGERVEPYRIRDSREQIREVSQALETWSAEAVERLEAARPDLPKGVEDRSAEVWEPLVAIADEAGGHWPATARAACRSFVFDGNRREPTRSEELLFDIREIMGHGTDTSRAKVDRISTRDLLAELNKLEESGWSAYNNRDGMTPRELSRMLRHYDIRPVTYREANGFSRTAKGYVTYRNDKQDGFSEAWARYLPPVPSPECVTTETSVTPQVTGAESVTGSGSVTETPGLAVSAVPVTPSKEVTKNSAPTSTVTDVPDVTDLAGIGEGERTVLDALSETPVGVGIVMKSVPKPLKATVPDVLQALEERGLVISQPDQGTYALADRKENAA</sequence>
<dbReference type="RefSeq" id="WP_267186279.1">
    <property type="nucleotide sequence ID" value="NZ_JAPMKV010000002.1"/>
</dbReference>
<protein>
    <submittedName>
        <fullName evidence="2">DUF3631 domain-containing protein</fullName>
    </submittedName>
</protein>
<evidence type="ECO:0000313" key="2">
    <source>
        <dbReference type="EMBL" id="MCX7444386.1"/>
    </source>
</evidence>
<dbReference type="EMBL" id="JAPMKV010000002">
    <property type="protein sequence ID" value="MCX7444386.1"/>
    <property type="molecule type" value="Genomic_DNA"/>
</dbReference>
<evidence type="ECO:0000313" key="3">
    <source>
        <dbReference type="Proteomes" id="UP001081709"/>
    </source>
</evidence>
<gene>
    <name evidence="2" type="ORF">OS125_03890</name>
</gene>
<organism evidence="2 3">
    <name type="scientific">Corynebacterium pygosceleis</name>
    <dbReference type="NCBI Taxonomy" id="2800406"/>
    <lineage>
        <taxon>Bacteria</taxon>
        <taxon>Bacillati</taxon>
        <taxon>Actinomycetota</taxon>
        <taxon>Actinomycetes</taxon>
        <taxon>Mycobacteriales</taxon>
        <taxon>Corynebacteriaceae</taxon>
        <taxon>Corynebacterium</taxon>
    </lineage>
</organism>
<comment type="caution">
    <text evidence="2">The sequence shown here is derived from an EMBL/GenBank/DDBJ whole genome shotgun (WGS) entry which is preliminary data.</text>
</comment>
<dbReference type="InterPro" id="IPR022081">
    <property type="entry name" value="DUF3631"/>
</dbReference>
<reference evidence="2" key="1">
    <citation type="submission" date="2022-11" db="EMBL/GenBank/DDBJ databases">
        <title>Corynebacterium sp. isolated from Penguins.</title>
        <authorList>
            <person name="Sedlar K."/>
            <person name="Svec P."/>
        </authorList>
    </citation>
    <scope>NUCLEOTIDE SEQUENCE</scope>
    <source>
        <strain evidence="2">P7003</strain>
    </source>
</reference>
<dbReference type="Proteomes" id="UP001081709">
    <property type="component" value="Unassembled WGS sequence"/>
</dbReference>
<feature type="domain" description="DUF3631" evidence="1">
    <location>
        <begin position="183"/>
        <end position="380"/>
    </location>
</feature>
<evidence type="ECO:0000259" key="1">
    <source>
        <dbReference type="Pfam" id="PF12307"/>
    </source>
</evidence>
<keyword evidence="3" id="KW-1185">Reference proteome</keyword>
<accession>A0ABT3WQA9</accession>
<proteinExistence type="predicted"/>